<protein>
    <recommendedName>
        <fullName evidence="8">Proteasome subunit beta</fullName>
    </recommendedName>
</protein>
<comment type="subcellular location">
    <subcellularLocation>
        <location evidence="8">Cytoplasm</location>
    </subcellularLocation>
    <subcellularLocation>
        <location evidence="8">Nucleus</location>
    </subcellularLocation>
</comment>
<dbReference type="GO" id="GO:0004298">
    <property type="term" value="F:threonine-type endopeptidase activity"/>
    <property type="evidence" value="ECO:0007669"/>
    <property type="project" value="UniProtKB-KW"/>
</dbReference>
<dbReference type="AlphaFoldDB" id="A0A7J5YJN5"/>
<keyword evidence="3" id="KW-0645">Protease</keyword>
<evidence type="ECO:0000256" key="4">
    <source>
        <dbReference type="ARBA" id="ARBA00022698"/>
    </source>
</evidence>
<dbReference type="Pfam" id="PF12465">
    <property type="entry name" value="Pr_beta_C"/>
    <property type="match status" value="1"/>
</dbReference>
<dbReference type="Gene3D" id="3.60.20.10">
    <property type="entry name" value="Glutamine Phosphoribosylpyrophosphate, subunit 1, domain 1"/>
    <property type="match status" value="1"/>
</dbReference>
<evidence type="ECO:0000313" key="11">
    <source>
        <dbReference type="Proteomes" id="UP000518266"/>
    </source>
</evidence>
<keyword evidence="11" id="KW-1185">Reference proteome</keyword>
<dbReference type="SUPFAM" id="SSF56235">
    <property type="entry name" value="N-terminal nucleophile aminohydrolases (Ntn hydrolases)"/>
    <property type="match status" value="1"/>
</dbReference>
<dbReference type="InterPro" id="IPR023333">
    <property type="entry name" value="Proteasome_suB-type"/>
</dbReference>
<name>A0A7J5YJN5_DISMA</name>
<keyword evidence="7 8" id="KW-0539">Nucleus</keyword>
<dbReference type="InterPro" id="IPR024689">
    <property type="entry name" value="Proteasome_bsu_C"/>
</dbReference>
<keyword evidence="2 8" id="KW-0963">Cytoplasm</keyword>
<evidence type="ECO:0000256" key="3">
    <source>
        <dbReference type="ARBA" id="ARBA00022670"/>
    </source>
</evidence>
<dbReference type="GO" id="GO:0005634">
    <property type="term" value="C:nucleus"/>
    <property type="evidence" value="ECO:0007669"/>
    <property type="project" value="UniProtKB-SubCell"/>
</dbReference>
<dbReference type="PANTHER" id="PTHR32194">
    <property type="entry name" value="METALLOPROTEASE TLDD"/>
    <property type="match status" value="1"/>
</dbReference>
<evidence type="ECO:0000256" key="5">
    <source>
        <dbReference type="ARBA" id="ARBA00022801"/>
    </source>
</evidence>
<dbReference type="CDD" id="cd03763">
    <property type="entry name" value="proteasome_beta_type_7"/>
    <property type="match status" value="1"/>
</dbReference>
<dbReference type="GO" id="GO:0005737">
    <property type="term" value="C:cytoplasm"/>
    <property type="evidence" value="ECO:0007669"/>
    <property type="project" value="UniProtKB-SubCell"/>
</dbReference>
<accession>A0A7J5YJN5</accession>
<proteinExistence type="inferred from homology"/>
<dbReference type="GO" id="GO:0005839">
    <property type="term" value="C:proteasome core complex"/>
    <property type="evidence" value="ECO:0007669"/>
    <property type="project" value="InterPro"/>
</dbReference>
<dbReference type="PROSITE" id="PS51476">
    <property type="entry name" value="PROTEASOME_BETA_2"/>
    <property type="match status" value="1"/>
</dbReference>
<dbReference type="EMBL" id="JAAKFY010000012">
    <property type="protein sequence ID" value="KAF3848697.1"/>
    <property type="molecule type" value="Genomic_DNA"/>
</dbReference>
<dbReference type="InterPro" id="IPR016050">
    <property type="entry name" value="Proteasome_bsu_CS"/>
</dbReference>
<dbReference type="Proteomes" id="UP000518266">
    <property type="component" value="Unassembled WGS sequence"/>
</dbReference>
<evidence type="ECO:0000256" key="2">
    <source>
        <dbReference type="ARBA" id="ARBA00022490"/>
    </source>
</evidence>
<comment type="catalytic activity">
    <reaction evidence="1">
        <text>Cleavage of peptide bonds with very broad specificity.</text>
        <dbReference type="EC" id="3.4.25.1"/>
    </reaction>
</comment>
<comment type="caution">
    <text evidence="10">The sequence shown here is derived from an EMBL/GenBank/DDBJ whole genome shotgun (WGS) entry which is preliminary data.</text>
</comment>
<keyword evidence="5" id="KW-0378">Hydrolase</keyword>
<keyword evidence="6 8" id="KW-0647">Proteasome</keyword>
<comment type="function">
    <text evidence="8">Component of the proteasome, a multicatalytic proteinase complex which is characterized by its ability to cleave peptides with Arg, Phe, Tyr, Leu, and Glu adjacent to the leaving group at neutral or slightly basic pH. The proteasome has an ATP-dependent proteolytic activity.</text>
</comment>
<keyword evidence="4" id="KW-0888">Threonine protease</keyword>
<dbReference type="GO" id="GO:0051603">
    <property type="term" value="P:proteolysis involved in protein catabolic process"/>
    <property type="evidence" value="ECO:0007669"/>
    <property type="project" value="InterPro"/>
</dbReference>
<gene>
    <name evidence="10" type="ORF">F7725_015194</name>
</gene>
<dbReference type="PROSITE" id="PS00854">
    <property type="entry name" value="PROTEASOME_BETA_1"/>
    <property type="match status" value="1"/>
</dbReference>
<evidence type="ECO:0000256" key="8">
    <source>
        <dbReference type="RuleBase" id="RU004203"/>
    </source>
</evidence>
<evidence type="ECO:0000256" key="1">
    <source>
        <dbReference type="ARBA" id="ARBA00001198"/>
    </source>
</evidence>
<comment type="similarity">
    <text evidence="8">Belongs to the peptidase T1B family.</text>
</comment>
<comment type="subunit">
    <text evidence="8">Component of the proteasome complex.</text>
</comment>
<dbReference type="PANTHER" id="PTHR32194:SF4">
    <property type="entry name" value="PROTEASOME SUBUNIT BETA TYPE-7"/>
    <property type="match status" value="1"/>
</dbReference>
<feature type="domain" description="Proteasome beta subunit C-terminal" evidence="9">
    <location>
        <begin position="214"/>
        <end position="250"/>
    </location>
</feature>
<dbReference type="Pfam" id="PF00227">
    <property type="entry name" value="Proteasome"/>
    <property type="match status" value="1"/>
</dbReference>
<evidence type="ECO:0000259" key="9">
    <source>
        <dbReference type="Pfam" id="PF12465"/>
    </source>
</evidence>
<organism evidence="10 11">
    <name type="scientific">Dissostichus mawsoni</name>
    <name type="common">Antarctic cod</name>
    <dbReference type="NCBI Taxonomy" id="36200"/>
    <lineage>
        <taxon>Eukaryota</taxon>
        <taxon>Metazoa</taxon>
        <taxon>Chordata</taxon>
        <taxon>Craniata</taxon>
        <taxon>Vertebrata</taxon>
        <taxon>Euteleostomi</taxon>
        <taxon>Actinopterygii</taxon>
        <taxon>Neopterygii</taxon>
        <taxon>Teleostei</taxon>
        <taxon>Neoteleostei</taxon>
        <taxon>Acanthomorphata</taxon>
        <taxon>Eupercaria</taxon>
        <taxon>Perciformes</taxon>
        <taxon>Notothenioidei</taxon>
        <taxon>Nototheniidae</taxon>
        <taxon>Dissostichus</taxon>
    </lineage>
</organism>
<dbReference type="InterPro" id="IPR001353">
    <property type="entry name" value="Proteasome_sua/b"/>
</dbReference>
<dbReference type="OrthoDB" id="429533at2759"/>
<evidence type="ECO:0000256" key="7">
    <source>
        <dbReference type="ARBA" id="ARBA00023242"/>
    </source>
</evidence>
<evidence type="ECO:0000313" key="10">
    <source>
        <dbReference type="EMBL" id="KAF3848697.1"/>
    </source>
</evidence>
<evidence type="ECO:0000256" key="6">
    <source>
        <dbReference type="ARBA" id="ARBA00022942"/>
    </source>
</evidence>
<reference evidence="10 11" key="1">
    <citation type="submission" date="2020-03" db="EMBL/GenBank/DDBJ databases">
        <title>Dissostichus mawsoni Genome sequencing and assembly.</title>
        <authorList>
            <person name="Park H."/>
        </authorList>
    </citation>
    <scope>NUCLEOTIDE SEQUENCE [LARGE SCALE GENOMIC DNA]</scope>
    <source>
        <strain evidence="10">DM0001</strain>
        <tissue evidence="10">Muscle</tissue>
    </source>
</reference>
<sequence length="256" mass="27398">MATLIVNQPPVGGFSFDHCKRNAYLLVEANKVGSSLPSARKTGTTICGIVFKDGVILGADTRATEGMVVADKNCSKIHHISPNIYCCGAGTAADTEMTTQIISSNLELHALSTGRVPRVATANRMLKQMLFRYQGHIGAALVLGGVDCNGSGSLAAMAVFEDRYKPDMEEEDAKRLVRDAIAAGIFNDLGSGSNIDLCVITKGNLDYIRPHEEANKKGVRTGDYKYKRGTTGVLSKVVTPLNLEVVEESVLTMDTS</sequence>
<dbReference type="InterPro" id="IPR029055">
    <property type="entry name" value="Ntn_hydrolases_N"/>
</dbReference>